<sequence>MITLYHNPRCSKSREALALLEARGVEFRVHRYLDDPLDIPALRELAGRVDDPSALLRSNEAEWKALGQEASDLETVIAAIAETPKLMQRPIADRGDRAIIGRPPEAILALLD</sequence>
<evidence type="ECO:0000313" key="4">
    <source>
        <dbReference type="EMBL" id="GEK46598.1"/>
    </source>
</evidence>
<dbReference type="PROSITE" id="PS51353">
    <property type="entry name" value="ARSC"/>
    <property type="match status" value="1"/>
</dbReference>
<proteinExistence type="inferred from homology"/>
<evidence type="ECO:0000313" key="5">
    <source>
        <dbReference type="Proteomes" id="UP000321275"/>
    </source>
</evidence>
<dbReference type="EMBL" id="BJUK01000007">
    <property type="protein sequence ID" value="GEK46598.1"/>
    <property type="molecule type" value="Genomic_DNA"/>
</dbReference>
<evidence type="ECO:0000256" key="3">
    <source>
        <dbReference type="PROSITE-ProRule" id="PRU01282"/>
    </source>
</evidence>
<dbReference type="Proteomes" id="UP000321275">
    <property type="component" value="Unassembled WGS sequence"/>
</dbReference>
<dbReference type="InterPro" id="IPR006659">
    <property type="entry name" value="Arsenate_reductase"/>
</dbReference>
<dbReference type="Gene3D" id="3.40.30.10">
    <property type="entry name" value="Glutaredoxin"/>
    <property type="match status" value="1"/>
</dbReference>
<dbReference type="GO" id="GO:0008794">
    <property type="term" value="F:arsenate reductase (glutaredoxin) activity"/>
    <property type="evidence" value="ECO:0007669"/>
    <property type="project" value="InterPro"/>
</dbReference>
<reference evidence="4 5" key="1">
    <citation type="submission" date="2019-07" db="EMBL/GenBank/DDBJ databases">
        <title>Whole genome shotgun sequence of Halomonas pacifica NBRC 102220.</title>
        <authorList>
            <person name="Hosoyama A."/>
            <person name="Uohara A."/>
            <person name="Ohji S."/>
            <person name="Ichikawa N."/>
        </authorList>
    </citation>
    <scope>NUCLEOTIDE SEQUENCE [LARGE SCALE GENOMIC DNA]</scope>
    <source>
        <strain evidence="4 5">NBRC 102220</strain>
    </source>
</reference>
<protein>
    <submittedName>
        <fullName evidence="4">Arsenate reductase</fullName>
    </submittedName>
</protein>
<keyword evidence="5" id="KW-1185">Reference proteome</keyword>
<keyword evidence="2" id="KW-0560">Oxidoreductase</keyword>
<gene>
    <name evidence="4" type="ORF">HPA02_08810</name>
</gene>
<organism evidence="4 5">
    <name type="scientific">Bisbaumannia pacifica</name>
    <dbReference type="NCBI Taxonomy" id="77098"/>
    <lineage>
        <taxon>Bacteria</taxon>
        <taxon>Pseudomonadati</taxon>
        <taxon>Pseudomonadota</taxon>
        <taxon>Gammaproteobacteria</taxon>
        <taxon>Oceanospirillales</taxon>
        <taxon>Halomonadaceae</taxon>
        <taxon>Bisbaumannia</taxon>
    </lineage>
</organism>
<dbReference type="OrthoDB" id="9790554at2"/>
<dbReference type="InterPro" id="IPR006660">
    <property type="entry name" value="Arsenate_reductase-like"/>
</dbReference>
<dbReference type="InterPro" id="IPR036249">
    <property type="entry name" value="Thioredoxin-like_sf"/>
</dbReference>
<dbReference type="SUPFAM" id="SSF52833">
    <property type="entry name" value="Thioredoxin-like"/>
    <property type="match status" value="1"/>
</dbReference>
<dbReference type="AlphaFoldDB" id="A0A510X594"/>
<comment type="similarity">
    <text evidence="1 3">Belongs to the ArsC family.</text>
</comment>
<dbReference type="PANTHER" id="PTHR30041:SF4">
    <property type="entry name" value="ARSENATE REDUCTASE"/>
    <property type="match status" value="1"/>
</dbReference>
<dbReference type="PANTHER" id="PTHR30041">
    <property type="entry name" value="ARSENATE REDUCTASE"/>
    <property type="match status" value="1"/>
</dbReference>
<accession>A0A510X594</accession>
<comment type="caution">
    <text evidence="4">The sequence shown here is derived from an EMBL/GenBank/DDBJ whole genome shotgun (WGS) entry which is preliminary data.</text>
</comment>
<evidence type="ECO:0000256" key="1">
    <source>
        <dbReference type="ARBA" id="ARBA00007198"/>
    </source>
</evidence>
<evidence type="ECO:0000256" key="2">
    <source>
        <dbReference type="ARBA" id="ARBA00023002"/>
    </source>
</evidence>
<dbReference type="CDD" id="cd03034">
    <property type="entry name" value="ArsC_ArsC"/>
    <property type="match status" value="1"/>
</dbReference>
<dbReference type="RefSeq" id="WP_146801872.1">
    <property type="nucleotide sequence ID" value="NZ_BJUK01000007.1"/>
</dbReference>
<name>A0A510X594_9GAMM</name>
<dbReference type="Pfam" id="PF03960">
    <property type="entry name" value="ArsC"/>
    <property type="match status" value="1"/>
</dbReference>